<dbReference type="Proteomes" id="UP000001531">
    <property type="component" value="Segment"/>
</dbReference>
<protein>
    <submittedName>
        <fullName evidence="1">Gp29</fullName>
    </submittedName>
</protein>
<sequence length="127" mass="14957">MKTKKCTKCGETKPVIEFHSDRSRKDKLNPHCKRCVYEYHEGRREYNRATARARYRANREATLERSQASYDLHQSVTARRATRHGKPWTEEEVAFLRSDHGLTSYQVAIKLGRTYAAVHSRIYRPET</sequence>
<dbReference type="OrthoDB" id="23163at10239"/>
<keyword evidence="2" id="KW-1185">Reference proteome</keyword>
<organism evidence="1 2">
    <name type="scientific">Corynebacterium phage BFK20</name>
    <dbReference type="NCBI Taxonomy" id="28358"/>
    <lineage>
        <taxon>Viruses</taxon>
        <taxon>Duplodnaviria</taxon>
        <taxon>Heunggongvirae</taxon>
        <taxon>Uroviricota</taxon>
        <taxon>Caudoviricetes</taxon>
        <taxon>Sasvirus</taxon>
        <taxon>Sasvirus BFK20</taxon>
    </lineage>
</organism>
<dbReference type="EMBL" id="AJ278322">
    <property type="protein sequence ID" value="CAJ29712.1"/>
    <property type="molecule type" value="Genomic_DNA"/>
</dbReference>
<proteinExistence type="predicted"/>
<dbReference type="KEGG" id="vg:5580355"/>
<dbReference type="RefSeq" id="YP_001456759.1">
    <property type="nucleotide sequence ID" value="NC_009799.3"/>
</dbReference>
<evidence type="ECO:0000313" key="2">
    <source>
        <dbReference type="Proteomes" id="UP000001531"/>
    </source>
</evidence>
<dbReference type="GeneID" id="5580355"/>
<reference evidence="1 2" key="1">
    <citation type="journal article" date="1992" name="J. Gen. Microbiol.">
        <title>Characterization of bacteriophage BFK20 from Brevibacterium flavum.</title>
        <authorList>
            <person name="Koptides M."/>
            <person name="Barak I."/>
            <person name="Sisova M."/>
            <person name="Baloghova E."/>
            <person name="Ugorcakova J."/>
        </authorList>
    </citation>
    <scope>NUCLEOTIDE SEQUENCE [LARGE SCALE GENOMIC DNA]</scope>
</reference>
<reference evidence="1 2" key="4">
    <citation type="journal article" date="2007" name="Virology">
        <title>Transcriptional profiling of bacteriophage BFK20: coexpression interrogated by "guilt-by-association" algorithm.</title>
        <authorList>
            <person name="Majtan T."/>
            <person name="Halgasova N."/>
            <person name="Bukovska G."/>
            <person name="Timko J."/>
        </authorList>
    </citation>
    <scope>NUCLEOTIDE SEQUENCE [LARGE SCALE GENOMIC DNA]</scope>
</reference>
<evidence type="ECO:0000313" key="1">
    <source>
        <dbReference type="EMBL" id="CAJ29712.1"/>
    </source>
</evidence>
<name>Q3V5G6_9CAUD</name>
<accession>Q3V5G6</accession>
<gene>
    <name evidence="1" type="primary">ORF29</name>
</gene>
<reference evidence="1 2" key="3">
    <citation type="journal article" date="2006" name="Virology">
        <title>Complete nucleotide sequence and genome analysis of bacteriophage BFK20--a lytic phage of the industrial producer Brevibacterium flavum.</title>
        <authorList>
            <person name="Bukovska G."/>
            <person name="Klucar L."/>
            <person name="Vlcek C."/>
            <person name="Adamovic J."/>
            <person name="Turna J."/>
            <person name="Timko J."/>
        </authorList>
    </citation>
    <scope>NUCLEOTIDE SEQUENCE [LARGE SCALE GENOMIC DNA]</scope>
</reference>
<reference evidence="1 2" key="2">
    <citation type="journal article" date="1994" name="Acta Virol.">
        <title>Characterization and sequence analysis of the F2 promoter from corynephage BFK20.</title>
        <authorList>
            <person name="Koptides M."/>
            <person name="Ugorcakova J."/>
            <person name="Baloghova E."/>
            <person name="Bukovska G."/>
            <person name="Timko J."/>
        </authorList>
    </citation>
    <scope>NUCLEOTIDE SEQUENCE [LARGE SCALE GENOMIC DNA]</scope>
</reference>